<protein>
    <submittedName>
        <fullName evidence="16">LIM/homeobox protein Lhx3-like</fullName>
    </submittedName>
</protein>
<dbReference type="CDD" id="cd09376">
    <property type="entry name" value="LIM2_Lhx3_Lhx4"/>
    <property type="match status" value="1"/>
</dbReference>
<evidence type="ECO:0000256" key="2">
    <source>
        <dbReference type="ARBA" id="ARBA00022723"/>
    </source>
</evidence>
<dbReference type="SMART" id="SM00132">
    <property type="entry name" value="LIM"/>
    <property type="match status" value="2"/>
</dbReference>
<dbReference type="PROSITE" id="PS00027">
    <property type="entry name" value="HOMEOBOX_1"/>
    <property type="match status" value="1"/>
</dbReference>
<feature type="DNA-binding region" description="Homeobox" evidence="9">
    <location>
        <begin position="156"/>
        <end position="215"/>
    </location>
</feature>
<dbReference type="Gene3D" id="2.10.110.10">
    <property type="entry name" value="Cysteine Rich Protein"/>
    <property type="match status" value="2"/>
</dbReference>
<evidence type="ECO:0000256" key="5">
    <source>
        <dbReference type="ARBA" id="ARBA00023038"/>
    </source>
</evidence>
<keyword evidence="15" id="KW-1185">Reference proteome</keyword>
<evidence type="ECO:0000256" key="8">
    <source>
        <dbReference type="ARBA" id="ARBA00023242"/>
    </source>
</evidence>
<evidence type="ECO:0000256" key="3">
    <source>
        <dbReference type="ARBA" id="ARBA00022737"/>
    </source>
</evidence>
<keyword evidence="3" id="KW-0677">Repeat</keyword>
<dbReference type="Pfam" id="PF00046">
    <property type="entry name" value="Homeodomain"/>
    <property type="match status" value="1"/>
</dbReference>
<dbReference type="PROSITE" id="PS50071">
    <property type="entry name" value="HOMEOBOX_2"/>
    <property type="match status" value="1"/>
</dbReference>
<dbReference type="PANTHER" id="PTHR24208">
    <property type="entry name" value="LIM/HOMEOBOX PROTEIN LHX"/>
    <property type="match status" value="1"/>
</dbReference>
<dbReference type="SUPFAM" id="SSF46689">
    <property type="entry name" value="Homeodomain-like"/>
    <property type="match status" value="1"/>
</dbReference>
<dbReference type="SMART" id="SM00389">
    <property type="entry name" value="HOX"/>
    <property type="match status" value="1"/>
</dbReference>
<dbReference type="Proteomes" id="UP000694941">
    <property type="component" value="Unplaced"/>
</dbReference>
<dbReference type="InterPro" id="IPR017970">
    <property type="entry name" value="Homeobox_CS"/>
</dbReference>
<evidence type="ECO:0000256" key="4">
    <source>
        <dbReference type="ARBA" id="ARBA00022833"/>
    </source>
</evidence>
<evidence type="ECO:0000256" key="7">
    <source>
        <dbReference type="ARBA" id="ARBA00023155"/>
    </source>
</evidence>
<dbReference type="PROSITE" id="PS00478">
    <property type="entry name" value="LIM_DOMAIN_1"/>
    <property type="match status" value="2"/>
</dbReference>
<evidence type="ECO:0000256" key="1">
    <source>
        <dbReference type="ARBA" id="ARBA00004123"/>
    </source>
</evidence>
<feature type="domain" description="Homeobox" evidence="14">
    <location>
        <begin position="154"/>
        <end position="214"/>
    </location>
</feature>
<dbReference type="InterPro" id="IPR001781">
    <property type="entry name" value="Znf_LIM"/>
</dbReference>
<keyword evidence="6 9" id="KW-0238">DNA-binding</keyword>
<feature type="domain" description="LIM zinc-binding" evidence="13">
    <location>
        <begin position="27"/>
        <end position="86"/>
    </location>
</feature>
<dbReference type="CDD" id="cd00086">
    <property type="entry name" value="homeodomain"/>
    <property type="match status" value="1"/>
</dbReference>
<organism evidence="15 16">
    <name type="scientific">Limulus polyphemus</name>
    <name type="common">Atlantic horseshoe crab</name>
    <dbReference type="NCBI Taxonomy" id="6850"/>
    <lineage>
        <taxon>Eukaryota</taxon>
        <taxon>Metazoa</taxon>
        <taxon>Ecdysozoa</taxon>
        <taxon>Arthropoda</taxon>
        <taxon>Chelicerata</taxon>
        <taxon>Merostomata</taxon>
        <taxon>Xiphosura</taxon>
        <taxon>Limulidae</taxon>
        <taxon>Limulus</taxon>
    </lineage>
</organism>
<dbReference type="InterPro" id="IPR050453">
    <property type="entry name" value="LIM_Homeobox_TF"/>
</dbReference>
<dbReference type="PANTHER" id="PTHR24208:SF128">
    <property type="entry name" value="LIM3, ISOFORM G"/>
    <property type="match status" value="1"/>
</dbReference>
<dbReference type="InterPro" id="IPR049594">
    <property type="entry name" value="Lhx3/4-like_LIM2"/>
</dbReference>
<dbReference type="GeneID" id="106465540"/>
<dbReference type="InterPro" id="IPR009057">
    <property type="entry name" value="Homeodomain-like_sf"/>
</dbReference>
<evidence type="ECO:0000256" key="9">
    <source>
        <dbReference type="PROSITE-ProRule" id="PRU00108"/>
    </source>
</evidence>
<accession>A0ABM1SZW1</accession>
<dbReference type="Pfam" id="PF00412">
    <property type="entry name" value="LIM"/>
    <property type="match status" value="2"/>
</dbReference>
<gene>
    <name evidence="16" type="primary">LOC106465540</name>
</gene>
<keyword evidence="4 10" id="KW-0862">Zinc</keyword>
<feature type="compositionally biased region" description="Low complexity" evidence="12">
    <location>
        <begin position="235"/>
        <end position="254"/>
    </location>
</feature>
<evidence type="ECO:0000259" key="13">
    <source>
        <dbReference type="PROSITE" id="PS50023"/>
    </source>
</evidence>
<evidence type="ECO:0000256" key="11">
    <source>
        <dbReference type="RuleBase" id="RU000682"/>
    </source>
</evidence>
<evidence type="ECO:0000256" key="12">
    <source>
        <dbReference type="SAM" id="MobiDB-lite"/>
    </source>
</evidence>
<dbReference type="RefSeq" id="XP_022249167.1">
    <property type="nucleotide sequence ID" value="XM_022393459.1"/>
</dbReference>
<dbReference type="Gene3D" id="1.10.10.60">
    <property type="entry name" value="Homeodomain-like"/>
    <property type="match status" value="1"/>
</dbReference>
<feature type="domain" description="LIM zinc-binding" evidence="13">
    <location>
        <begin position="87"/>
        <end position="149"/>
    </location>
</feature>
<keyword evidence="5 10" id="KW-0440">LIM domain</keyword>
<dbReference type="PROSITE" id="PS50023">
    <property type="entry name" value="LIM_DOMAIN_2"/>
    <property type="match status" value="2"/>
</dbReference>
<feature type="region of interest" description="Disordered" evidence="12">
    <location>
        <begin position="235"/>
        <end position="261"/>
    </location>
</feature>
<proteinExistence type="predicted"/>
<dbReference type="SUPFAM" id="SSF57716">
    <property type="entry name" value="Glucocorticoid receptor-like (DNA-binding domain)"/>
    <property type="match status" value="2"/>
</dbReference>
<keyword evidence="7 9" id="KW-0371">Homeobox</keyword>
<reference evidence="16" key="1">
    <citation type="submission" date="2025-08" db="UniProtKB">
        <authorList>
            <consortium name="RefSeq"/>
        </authorList>
    </citation>
    <scope>IDENTIFICATION</scope>
    <source>
        <tissue evidence="16">Muscle</tissue>
    </source>
</reference>
<dbReference type="InterPro" id="IPR001356">
    <property type="entry name" value="HD"/>
</dbReference>
<evidence type="ECO:0000256" key="6">
    <source>
        <dbReference type="ARBA" id="ARBA00023125"/>
    </source>
</evidence>
<evidence type="ECO:0000256" key="10">
    <source>
        <dbReference type="PROSITE-ProRule" id="PRU00125"/>
    </source>
</evidence>
<evidence type="ECO:0000313" key="15">
    <source>
        <dbReference type="Proteomes" id="UP000694941"/>
    </source>
</evidence>
<keyword evidence="8 9" id="KW-0539">Nucleus</keyword>
<evidence type="ECO:0000313" key="16">
    <source>
        <dbReference type="RefSeq" id="XP_022249167.1"/>
    </source>
</evidence>
<evidence type="ECO:0000259" key="14">
    <source>
        <dbReference type="PROSITE" id="PS50071"/>
    </source>
</evidence>
<sequence>MTNITRSVSETDTLNLCSSSPLDQSNQICSGCDQAILDRFILKVLDRTWHTNCLKCAECQILLTTKCFSRHGEVLCKDDFFRRYGTKCAGCAQGISPSQIVRRAQENVYHIHCFSCILCKERLNTGDLFYLMEDKRLVCKSDYEALRNRDCSKGTTKRPRTTITAKQLDMLKKAYRKSSKPARHVREQLSQDTGLDMRVVQVWFQNRRAKEKRLKKDAGKTRWFEYFQCTTRITTQTPSADSTPTTASPGSSSSNDGLGWQIMECNSNDPDKDVCRGDRNDSLKTDLFESSFFPLFDQKQDSNPGPCESYTGTGVMGQIYSRPLKSSHSETHPYENIFDELDHGASRSGHAIMKSFNESTEVSHSRSPEARKMELCNATDQTHIVPGEPSHGEAQSDARKMELCYATDQTHIVPGEPSHGEAQSDARKMELCNATDQTHIVPGEPSHGEAQSDNGLENVLKSLAYVKSPIPYFQKKIDGQKLHEYYPQVLTSAVLTPETTCPGTEQNCLEPQSSPDLWLHEMEERL</sequence>
<keyword evidence="2 10" id="KW-0479">Metal-binding</keyword>
<comment type="subcellular location">
    <subcellularLocation>
        <location evidence="1 9 11">Nucleus</location>
    </subcellularLocation>
</comment>
<name>A0ABM1SZW1_LIMPO</name>